<evidence type="ECO:0000313" key="2">
    <source>
        <dbReference type="EMBL" id="CAB4299556.1"/>
    </source>
</evidence>
<gene>
    <name evidence="2" type="ORF">ORAREDHAP_LOCUS14081</name>
</gene>
<feature type="chain" id="PRO_5027085472" evidence="1">
    <location>
        <begin position="19"/>
        <end position="72"/>
    </location>
</feature>
<sequence length="72" mass="7660">MVLVVLADLSLELGPVATFWVSRANQSRGWVIKRVGTSLCMAQPDPLGAGAFGKQRFEGALSTLVELGTRVS</sequence>
<protein>
    <submittedName>
        <fullName evidence="2">Uncharacterized protein</fullName>
    </submittedName>
</protein>
<dbReference type="EMBL" id="CAEKKB010000002">
    <property type="protein sequence ID" value="CAB4299556.1"/>
    <property type="molecule type" value="Genomic_DNA"/>
</dbReference>
<evidence type="ECO:0000256" key="1">
    <source>
        <dbReference type="SAM" id="SignalP"/>
    </source>
</evidence>
<accession>A0A6J5WCX3</accession>
<reference evidence="3" key="1">
    <citation type="journal article" date="2020" name="Genome Biol.">
        <title>Gamete binning: chromosome-level and haplotype-resolved genome assembly enabled by high-throughput single-cell sequencing of gamete genomes.</title>
        <authorList>
            <person name="Campoy J.A."/>
            <person name="Sun H."/>
            <person name="Goel M."/>
            <person name="Jiao W.-B."/>
            <person name="Folz-Donahue K."/>
            <person name="Wang N."/>
            <person name="Rubio M."/>
            <person name="Liu C."/>
            <person name="Kukat C."/>
            <person name="Ruiz D."/>
            <person name="Huettel B."/>
            <person name="Schneeberger K."/>
        </authorList>
    </citation>
    <scope>NUCLEOTIDE SEQUENCE [LARGE SCALE GENOMIC DNA]</scope>
    <source>
        <strain evidence="3">cv. Rojo Pasion</strain>
    </source>
</reference>
<organism evidence="2 3">
    <name type="scientific">Prunus armeniaca</name>
    <name type="common">Apricot</name>
    <name type="synonym">Armeniaca vulgaris</name>
    <dbReference type="NCBI Taxonomy" id="36596"/>
    <lineage>
        <taxon>Eukaryota</taxon>
        <taxon>Viridiplantae</taxon>
        <taxon>Streptophyta</taxon>
        <taxon>Embryophyta</taxon>
        <taxon>Tracheophyta</taxon>
        <taxon>Spermatophyta</taxon>
        <taxon>Magnoliopsida</taxon>
        <taxon>eudicotyledons</taxon>
        <taxon>Gunneridae</taxon>
        <taxon>Pentapetalae</taxon>
        <taxon>rosids</taxon>
        <taxon>fabids</taxon>
        <taxon>Rosales</taxon>
        <taxon>Rosaceae</taxon>
        <taxon>Amygdaloideae</taxon>
        <taxon>Amygdaleae</taxon>
        <taxon>Prunus</taxon>
    </lineage>
</organism>
<feature type="signal peptide" evidence="1">
    <location>
        <begin position="1"/>
        <end position="18"/>
    </location>
</feature>
<keyword evidence="1" id="KW-0732">Signal</keyword>
<name>A0A6J5WCX3_PRUAR</name>
<dbReference type="Proteomes" id="UP000507245">
    <property type="component" value="Unassembled WGS sequence"/>
</dbReference>
<evidence type="ECO:0000313" key="3">
    <source>
        <dbReference type="Proteomes" id="UP000507245"/>
    </source>
</evidence>
<dbReference type="AlphaFoldDB" id="A0A6J5WCX3"/>
<keyword evidence="3" id="KW-1185">Reference proteome</keyword>
<proteinExistence type="predicted"/>